<evidence type="ECO:0000313" key="3">
    <source>
        <dbReference type="WBParaSite" id="Csp11.Scaffold656.g22327.t1"/>
    </source>
</evidence>
<reference evidence="3" key="1">
    <citation type="submission" date="2016-11" db="UniProtKB">
        <authorList>
            <consortium name="WormBaseParasite"/>
        </authorList>
    </citation>
    <scope>IDENTIFICATION</scope>
</reference>
<evidence type="ECO:0000313" key="2">
    <source>
        <dbReference type="Proteomes" id="UP000095282"/>
    </source>
</evidence>
<sequence>MSGRSPDNSPPPPGGTPQRSRSTSRSNFSRETTPKVRSRSRSHSTLRQSVVGPTKTFVTKTVNKVIARLTEGRRCMEFMSKAKRSDMTIDEDLAAARTLLHEMKQSQQRLDTLEAVVINKLNTPEMNRFAEKADFVKEVMGTFDDNNVSGLKIDLAFVIESLEAVLKR</sequence>
<dbReference type="Proteomes" id="UP000095282">
    <property type="component" value="Unplaced"/>
</dbReference>
<proteinExistence type="predicted"/>
<organism evidence="2 3">
    <name type="scientific">Caenorhabditis tropicalis</name>
    <dbReference type="NCBI Taxonomy" id="1561998"/>
    <lineage>
        <taxon>Eukaryota</taxon>
        <taxon>Metazoa</taxon>
        <taxon>Ecdysozoa</taxon>
        <taxon>Nematoda</taxon>
        <taxon>Chromadorea</taxon>
        <taxon>Rhabditida</taxon>
        <taxon>Rhabditina</taxon>
        <taxon>Rhabditomorpha</taxon>
        <taxon>Rhabditoidea</taxon>
        <taxon>Rhabditidae</taxon>
        <taxon>Peloderinae</taxon>
        <taxon>Caenorhabditis</taxon>
    </lineage>
</organism>
<dbReference type="AlphaFoldDB" id="A0A1I7V4K5"/>
<dbReference type="STRING" id="1561998.A0A1I7V4K5"/>
<keyword evidence="2" id="KW-1185">Reference proteome</keyword>
<feature type="region of interest" description="Disordered" evidence="1">
    <location>
        <begin position="1"/>
        <end position="52"/>
    </location>
</feature>
<feature type="compositionally biased region" description="Low complexity" evidence="1">
    <location>
        <begin position="16"/>
        <end position="31"/>
    </location>
</feature>
<name>A0A1I7V4K5_9PELO</name>
<accession>A0A1I7V4K5</accession>
<protein>
    <submittedName>
        <fullName evidence="3">Uncharacterized protein</fullName>
    </submittedName>
</protein>
<evidence type="ECO:0000256" key="1">
    <source>
        <dbReference type="SAM" id="MobiDB-lite"/>
    </source>
</evidence>
<dbReference type="WBParaSite" id="Csp11.Scaffold656.g22327.t1">
    <property type="protein sequence ID" value="Csp11.Scaffold656.g22327.t1"/>
    <property type="gene ID" value="Csp11.Scaffold656.g22327"/>
</dbReference>